<evidence type="ECO:0000256" key="6">
    <source>
        <dbReference type="ARBA" id="ARBA00022892"/>
    </source>
</evidence>
<reference evidence="12 13" key="1">
    <citation type="submission" date="2020-08" db="EMBL/GenBank/DDBJ databases">
        <authorList>
            <person name="Newling K."/>
            <person name="Davey J."/>
            <person name="Forrester S."/>
        </authorList>
    </citation>
    <scope>NUCLEOTIDE SEQUENCE [LARGE SCALE GENOMIC DNA]</scope>
    <source>
        <strain evidence="13">Crithidia deanei Carvalho (ATCC PRA-265)</strain>
    </source>
</reference>
<sequence>MVSYIRQCGDLLHLASFFVLLTKMLRQRSAAGISLKSMFLFALVYSTRYIDLFLSFISVYNTVMKIIFLCVSWYVVFLIKYKNPWKATYDRDNDTFRIQYLIGACFILGLCFHRKPRLGFFVEVLWAFSQYLEAVAILPQIFLLQYTERYEALTSHYLFTLGLYRAFYLIHWFVRYLNYGKFNAVSVVAGLVQTILYVDFFHKYITQVIRKTKQKYDLGSNSAPKKQIG</sequence>
<proteinExistence type="inferred from homology"/>
<evidence type="ECO:0000256" key="1">
    <source>
        <dbReference type="ARBA" id="ARBA00004477"/>
    </source>
</evidence>
<evidence type="ECO:0000313" key="13">
    <source>
        <dbReference type="Proteomes" id="UP000515908"/>
    </source>
</evidence>
<feature type="transmembrane region" description="Helical" evidence="11">
    <location>
        <begin position="156"/>
        <end position="174"/>
    </location>
</feature>
<evidence type="ECO:0000256" key="7">
    <source>
        <dbReference type="ARBA" id="ARBA00022927"/>
    </source>
</evidence>
<dbReference type="GO" id="GO:0006621">
    <property type="term" value="P:protein retention in ER lumen"/>
    <property type="evidence" value="ECO:0007669"/>
    <property type="project" value="InterPro"/>
</dbReference>
<keyword evidence="9 11" id="KW-0472">Membrane</keyword>
<keyword evidence="5 11" id="KW-0256">Endoplasmic reticulum</keyword>
<dbReference type="PANTHER" id="PTHR10585">
    <property type="entry name" value="ER LUMEN PROTEIN RETAINING RECEPTOR"/>
    <property type="match status" value="1"/>
</dbReference>
<dbReference type="Pfam" id="PF00810">
    <property type="entry name" value="ER_lumen_recept"/>
    <property type="match status" value="1"/>
</dbReference>
<keyword evidence="7 11" id="KW-0653">Protein transport</keyword>
<feature type="transmembrane region" description="Helical" evidence="11">
    <location>
        <begin position="98"/>
        <end position="115"/>
    </location>
</feature>
<evidence type="ECO:0000256" key="11">
    <source>
        <dbReference type="RuleBase" id="RU000634"/>
    </source>
</evidence>
<evidence type="ECO:0000256" key="5">
    <source>
        <dbReference type="ARBA" id="ARBA00022824"/>
    </source>
</evidence>
<dbReference type="GO" id="GO:0046923">
    <property type="term" value="F:ER retention sequence binding"/>
    <property type="evidence" value="ECO:0007669"/>
    <property type="project" value="InterPro"/>
</dbReference>
<dbReference type="GO" id="GO:0016192">
    <property type="term" value="P:vesicle-mediated transport"/>
    <property type="evidence" value="ECO:0007669"/>
    <property type="project" value="UniProtKB-KW"/>
</dbReference>
<evidence type="ECO:0000256" key="3">
    <source>
        <dbReference type="ARBA" id="ARBA00022448"/>
    </source>
</evidence>
<keyword evidence="8 11" id="KW-1133">Transmembrane helix</keyword>
<keyword evidence="3 11" id="KW-0813">Transport</keyword>
<evidence type="ECO:0000256" key="9">
    <source>
        <dbReference type="ARBA" id="ARBA00023136"/>
    </source>
</evidence>
<keyword evidence="13" id="KW-1185">Reference proteome</keyword>
<organism evidence="12 13">
    <name type="scientific">Angomonas deanei</name>
    <dbReference type="NCBI Taxonomy" id="59799"/>
    <lineage>
        <taxon>Eukaryota</taxon>
        <taxon>Discoba</taxon>
        <taxon>Euglenozoa</taxon>
        <taxon>Kinetoplastea</taxon>
        <taxon>Metakinetoplastina</taxon>
        <taxon>Trypanosomatida</taxon>
        <taxon>Trypanosomatidae</taxon>
        <taxon>Strigomonadinae</taxon>
        <taxon>Angomonas</taxon>
    </lineage>
</organism>
<evidence type="ECO:0000313" key="12">
    <source>
        <dbReference type="EMBL" id="CAD2219003.1"/>
    </source>
</evidence>
<dbReference type="PRINTS" id="PR00660">
    <property type="entry name" value="ERLUMENR"/>
</dbReference>
<evidence type="ECO:0000256" key="8">
    <source>
        <dbReference type="ARBA" id="ARBA00022989"/>
    </source>
</evidence>
<dbReference type="GO" id="GO:0005789">
    <property type="term" value="C:endoplasmic reticulum membrane"/>
    <property type="evidence" value="ECO:0007669"/>
    <property type="project" value="UniProtKB-SubCell"/>
</dbReference>
<dbReference type="PROSITE" id="PS00952">
    <property type="entry name" value="ER_LUMEN_RECEPTOR_2"/>
    <property type="match status" value="1"/>
</dbReference>
<dbReference type="InterPro" id="IPR000133">
    <property type="entry name" value="ER_ret_rcpt"/>
</dbReference>
<keyword evidence="10 11" id="KW-0675">Receptor</keyword>
<protein>
    <recommendedName>
        <fullName evidence="11">ER lumen protein-retaining receptor</fullName>
    </recommendedName>
</protein>
<evidence type="ECO:0000256" key="4">
    <source>
        <dbReference type="ARBA" id="ARBA00022692"/>
    </source>
</evidence>
<feature type="transmembrane region" description="Helical" evidence="11">
    <location>
        <begin position="54"/>
        <end position="77"/>
    </location>
</feature>
<gene>
    <name evidence="12" type="ORF">ADEAN_000649600</name>
</gene>
<dbReference type="AlphaFoldDB" id="A0A7G2CK51"/>
<dbReference type="EMBL" id="LR877156">
    <property type="protein sequence ID" value="CAD2219003.1"/>
    <property type="molecule type" value="Genomic_DNA"/>
</dbReference>
<dbReference type="Proteomes" id="UP000515908">
    <property type="component" value="Chromosome 12"/>
</dbReference>
<accession>A0A7G2CK51</accession>
<keyword evidence="4 11" id="KW-0812">Transmembrane</keyword>
<evidence type="ECO:0000256" key="2">
    <source>
        <dbReference type="ARBA" id="ARBA00010120"/>
    </source>
</evidence>
<name>A0A7G2CK51_9TRYP</name>
<comment type="subcellular location">
    <subcellularLocation>
        <location evidence="1 11">Endoplasmic reticulum membrane</location>
        <topology evidence="1 11">Multi-pass membrane protein</topology>
    </subcellularLocation>
</comment>
<comment type="caution">
    <text evidence="11">Lacks conserved residue(s) required for the propagation of feature annotation.</text>
</comment>
<evidence type="ECO:0000256" key="10">
    <source>
        <dbReference type="ARBA" id="ARBA00023170"/>
    </source>
</evidence>
<dbReference type="VEuPathDB" id="TriTrypDB:ADEAN_000649600"/>
<dbReference type="GO" id="GO:0015031">
    <property type="term" value="P:protein transport"/>
    <property type="evidence" value="ECO:0007669"/>
    <property type="project" value="UniProtKB-KW"/>
</dbReference>
<keyword evidence="6" id="KW-0931">ER-Golgi transport</keyword>
<comment type="similarity">
    <text evidence="2 11">Belongs to the ERD2 family.</text>
</comment>
<feature type="transmembrane region" description="Helical" evidence="11">
    <location>
        <begin position="121"/>
        <end position="144"/>
    </location>
</feature>